<accession>A0ABM0ZUV6</accession>
<organism evidence="1 2">
    <name type="scientific">Aplysia californica</name>
    <name type="common">California sea hare</name>
    <dbReference type="NCBI Taxonomy" id="6500"/>
    <lineage>
        <taxon>Eukaryota</taxon>
        <taxon>Metazoa</taxon>
        <taxon>Spiralia</taxon>
        <taxon>Lophotrochozoa</taxon>
        <taxon>Mollusca</taxon>
        <taxon>Gastropoda</taxon>
        <taxon>Heterobranchia</taxon>
        <taxon>Euthyneura</taxon>
        <taxon>Tectipleura</taxon>
        <taxon>Aplysiida</taxon>
        <taxon>Aplysioidea</taxon>
        <taxon>Aplysiidae</taxon>
        <taxon>Aplysia</taxon>
    </lineage>
</organism>
<proteinExistence type="predicted"/>
<protein>
    <submittedName>
        <fullName evidence="2">Chondroitin sulfate synthase 1-like</fullName>
    </submittedName>
</protein>
<dbReference type="Gene3D" id="3.90.550.50">
    <property type="match status" value="1"/>
</dbReference>
<gene>
    <name evidence="2" type="primary">LOC106011091</name>
</gene>
<dbReference type="RefSeq" id="XP_012934930.1">
    <property type="nucleotide sequence ID" value="XM_013079476.2"/>
</dbReference>
<sequence length="196" mass="21667">MLAKSSDCDECMTRNGRKPLAYHGVKPVSSQSCRKNRKGGTAIPNSSTFFLGLVVGLFLGTSLRLLPEIPDGDCLQKTLSPASIVPEEDGFRKQSTSSKENSEGEEVDFLFVGVMTTLTNLHSRAMASNNTWVQRVPGKVVYFVGDGANYTGDLHVVQLAGVLDNDYPPRRKSFAMLKYITQHYAQKYEVSKSFIY</sequence>
<dbReference type="Proteomes" id="UP000694888">
    <property type="component" value="Unplaced"/>
</dbReference>
<keyword evidence="1" id="KW-1185">Reference proteome</keyword>
<evidence type="ECO:0000313" key="1">
    <source>
        <dbReference type="Proteomes" id="UP000694888"/>
    </source>
</evidence>
<dbReference type="GeneID" id="106011091"/>
<reference evidence="2" key="1">
    <citation type="submission" date="2025-08" db="UniProtKB">
        <authorList>
            <consortium name="RefSeq"/>
        </authorList>
    </citation>
    <scope>IDENTIFICATION</scope>
</reference>
<evidence type="ECO:0000313" key="2">
    <source>
        <dbReference type="RefSeq" id="XP_012934930.1"/>
    </source>
</evidence>
<name>A0ABM0ZUV6_APLCA</name>